<dbReference type="Gene3D" id="3.20.20.70">
    <property type="entry name" value="Aldolase class I"/>
    <property type="match status" value="1"/>
</dbReference>
<keyword evidence="2" id="KW-0560">Oxidoreductase</keyword>
<reference evidence="5 6" key="1">
    <citation type="journal article" date="2005" name="Nature">
        <title>Genome sequencing and analysis of Aspergillus oryzae.</title>
        <authorList>
            <person name="Machida M."/>
            <person name="Asai K."/>
            <person name="Sano M."/>
            <person name="Tanaka T."/>
            <person name="Kumagai T."/>
            <person name="Terai G."/>
            <person name="Kusumoto K."/>
            <person name="Arima T."/>
            <person name="Akita O."/>
            <person name="Kashiwagi Y."/>
            <person name="Abe K."/>
            <person name="Gomi K."/>
            <person name="Horiuchi H."/>
            <person name="Kitamoto K."/>
            <person name="Kobayashi T."/>
            <person name="Takeuchi M."/>
            <person name="Denning D.W."/>
            <person name="Galagan J.E."/>
            <person name="Nierman W.C."/>
            <person name="Yu J."/>
            <person name="Archer D.B."/>
            <person name="Bennett J.W."/>
            <person name="Bhatnagar D."/>
            <person name="Cleveland T.E."/>
            <person name="Fedorova N.D."/>
            <person name="Gotoh O."/>
            <person name="Horikawa H."/>
            <person name="Hosoyama A."/>
            <person name="Ichinomiya M."/>
            <person name="Igarashi R."/>
            <person name="Iwashita K."/>
            <person name="Juvvadi P.R."/>
            <person name="Kato M."/>
            <person name="Kato Y."/>
            <person name="Kin T."/>
            <person name="Kokubun A."/>
            <person name="Maeda H."/>
            <person name="Maeyama N."/>
            <person name="Maruyama J."/>
            <person name="Nagasaki H."/>
            <person name="Nakajima T."/>
            <person name="Oda K."/>
            <person name="Okada K."/>
            <person name="Paulsen I."/>
            <person name="Sakamoto K."/>
            <person name="Sawano T."/>
            <person name="Takahashi M."/>
            <person name="Takase K."/>
            <person name="Terabayashi Y."/>
            <person name="Wortman J."/>
            <person name="Yamada O."/>
            <person name="Yamagata Y."/>
            <person name="Anazawa H."/>
            <person name="Hata Y."/>
            <person name="Koide Y."/>
            <person name="Komori T."/>
            <person name="Koyama Y."/>
            <person name="Minetoki T."/>
            <person name="Suharnan S."/>
            <person name="Tanaka A."/>
            <person name="Isono K."/>
            <person name="Kuhara S."/>
            <person name="Ogasawara N."/>
            <person name="Kikuchi H."/>
        </authorList>
    </citation>
    <scope>NUCLEOTIDE SEQUENCE [LARGE SCALE GENOMIC DNA]</scope>
    <source>
        <strain evidence="6">ATCC 42149 / RIB 40</strain>
    </source>
</reference>
<organism evidence="5 6">
    <name type="scientific">Aspergillus oryzae (strain ATCC 42149 / RIB 40)</name>
    <name type="common">Yellow koji mold</name>
    <dbReference type="NCBI Taxonomy" id="510516"/>
    <lineage>
        <taxon>Eukaryota</taxon>
        <taxon>Fungi</taxon>
        <taxon>Dikarya</taxon>
        <taxon>Ascomycota</taxon>
        <taxon>Pezizomycotina</taxon>
        <taxon>Eurotiomycetes</taxon>
        <taxon>Eurotiomycetidae</taxon>
        <taxon>Eurotiales</taxon>
        <taxon>Aspergillaceae</taxon>
        <taxon>Aspergillus</taxon>
        <taxon>Aspergillus subgen. Circumdati</taxon>
    </lineage>
</organism>
<evidence type="ECO:0000259" key="4">
    <source>
        <dbReference type="PROSITE" id="PS51349"/>
    </source>
</evidence>
<dbReference type="RefSeq" id="XP_023093399.1">
    <property type="nucleotide sequence ID" value="XM_023232831.1"/>
</dbReference>
<evidence type="ECO:0000256" key="2">
    <source>
        <dbReference type="ARBA" id="ARBA00023002"/>
    </source>
</evidence>
<protein>
    <submittedName>
        <fullName evidence="5">DNA, SC011</fullName>
    </submittedName>
</protein>
<dbReference type="Pfam" id="PF01070">
    <property type="entry name" value="FMN_dh"/>
    <property type="match status" value="1"/>
</dbReference>
<dbReference type="STRING" id="510516.Q2U134"/>
<evidence type="ECO:0000256" key="1">
    <source>
        <dbReference type="ARBA" id="ARBA00001917"/>
    </source>
</evidence>
<gene>
    <name evidence="5" type="ORF">AO090011000188</name>
</gene>
<feature type="compositionally biased region" description="Low complexity" evidence="3">
    <location>
        <begin position="52"/>
        <end position="62"/>
    </location>
</feature>
<evidence type="ECO:0000313" key="5">
    <source>
        <dbReference type="EMBL" id="BAE64731.1"/>
    </source>
</evidence>
<dbReference type="GO" id="GO:0016491">
    <property type="term" value="F:oxidoreductase activity"/>
    <property type="evidence" value="ECO:0007669"/>
    <property type="project" value="UniProtKB-KW"/>
</dbReference>
<evidence type="ECO:0000256" key="3">
    <source>
        <dbReference type="SAM" id="MobiDB-lite"/>
    </source>
</evidence>
<dbReference type="Proteomes" id="UP000006564">
    <property type="component" value="Chromosome 7"/>
</dbReference>
<dbReference type="InterPro" id="IPR001199">
    <property type="entry name" value="Cyt_B5-like_heme/steroid-bd"/>
</dbReference>
<dbReference type="PROSITE" id="PS51349">
    <property type="entry name" value="FMN_HYDROXY_ACID_DH_2"/>
    <property type="match status" value="1"/>
</dbReference>
<dbReference type="AlphaFoldDB" id="Q2U134"/>
<dbReference type="InterPro" id="IPR013785">
    <property type="entry name" value="Aldolase_TIM"/>
</dbReference>
<dbReference type="GeneID" id="10098404"/>
<name>Q2U134_ASPOR</name>
<keyword evidence="6" id="KW-1185">Reference proteome</keyword>
<dbReference type="PANTHER" id="PTHR10578">
    <property type="entry name" value="S -2-HYDROXY-ACID OXIDASE-RELATED"/>
    <property type="match status" value="1"/>
</dbReference>
<dbReference type="VEuPathDB" id="FungiDB:AO090011000188"/>
<evidence type="ECO:0000313" key="6">
    <source>
        <dbReference type="Proteomes" id="UP000006564"/>
    </source>
</evidence>
<dbReference type="Pfam" id="PF00173">
    <property type="entry name" value="Cyt-b5"/>
    <property type="match status" value="1"/>
</dbReference>
<dbReference type="SUPFAM" id="SSF51395">
    <property type="entry name" value="FMN-linked oxidoreductases"/>
    <property type="match status" value="1"/>
</dbReference>
<feature type="region of interest" description="Disordered" evidence="3">
    <location>
        <begin position="42"/>
        <end position="62"/>
    </location>
</feature>
<dbReference type="PANTHER" id="PTHR10578:SF148">
    <property type="entry name" value="L-LACTATE DEHYDROGENASE (CYTOCHROME)"/>
    <property type="match status" value="1"/>
</dbReference>
<dbReference type="KEGG" id="aor:AO090011000188"/>
<proteinExistence type="predicted"/>
<dbReference type="HOGENOM" id="CLU_921272_0_0_1"/>
<dbReference type="Gene3D" id="3.10.120.10">
    <property type="entry name" value="Cytochrome b5-like heme/steroid binding domain"/>
    <property type="match status" value="1"/>
</dbReference>
<dbReference type="InterPro" id="IPR036400">
    <property type="entry name" value="Cyt_B5-like_heme/steroid_sf"/>
</dbReference>
<dbReference type="SUPFAM" id="SSF55856">
    <property type="entry name" value="Cytochrome b5-like heme/steroid binding domain"/>
    <property type="match status" value="1"/>
</dbReference>
<feature type="domain" description="FMN hydroxy acid dehydrogenase" evidence="4">
    <location>
        <begin position="117"/>
        <end position="307"/>
    </location>
</feature>
<accession>Q2U134</accession>
<dbReference type="EMBL" id="AP007171">
    <property type="protein sequence ID" value="BAE64731.1"/>
    <property type="molecule type" value="Genomic_DNA"/>
</dbReference>
<comment type="cofactor">
    <cofactor evidence="1">
        <name>FMN</name>
        <dbReference type="ChEBI" id="CHEBI:58210"/>
    </cofactor>
</comment>
<dbReference type="InterPro" id="IPR037396">
    <property type="entry name" value="FMN_HAD"/>
</dbReference>
<sequence length="307" mass="34333">MLTRSEVSKHQSRDRGLVIIKGNVYDLTSYLDSMELSACTRPCSRVQRGHPTRSSTTRTSLSERTTDKKVFSLLRSVVNIHDFEHAASQVLAPRSFAFFKPGANDEYTAQWNQERGSKLTHPSGDLALTQAAGKHDILDWVPNNSGCTQKQLANARAVSQTLYWQIYAMEDLSVTENEIKQAIALGYRAFALTVDAPRAGKRERDVRLTIEVCKCVTCASVVRTALQCLGMKITVLPVARRSRGPIKCIQSWEDAVLCMEHGVHPWLSNHGGRESSEVFRRCEVIVDGGICRGADIVNHYSNIYRYS</sequence>
<dbReference type="InterPro" id="IPR000262">
    <property type="entry name" value="FMN-dep_DH"/>
</dbReference>